<name>A0A368G2Z5_ANCCA</name>
<dbReference type="Proteomes" id="UP000252519">
    <property type="component" value="Unassembled WGS sequence"/>
</dbReference>
<keyword evidence="2" id="KW-1185">Reference proteome</keyword>
<accession>A0A368G2Z5</accession>
<gene>
    <name evidence="1" type="ORF">ANCCAN_15281</name>
</gene>
<comment type="caution">
    <text evidence="1">The sequence shown here is derived from an EMBL/GenBank/DDBJ whole genome shotgun (WGS) entry which is preliminary data.</text>
</comment>
<dbReference type="AlphaFoldDB" id="A0A368G2Z5"/>
<evidence type="ECO:0000313" key="2">
    <source>
        <dbReference type="Proteomes" id="UP000252519"/>
    </source>
</evidence>
<evidence type="ECO:0000313" key="1">
    <source>
        <dbReference type="EMBL" id="RCN38806.1"/>
    </source>
</evidence>
<protein>
    <submittedName>
        <fullName evidence="1">Uncharacterized protein</fullName>
    </submittedName>
</protein>
<sequence>MGEDVDDAITATYHSSYLRFLLKMGSLYDAAAAVPVNGCSQNIPFHAVLFAWHVACKLFNKKPQSSRQNGILSGEEALVLMLDGLAALRRSSGSSIPCSCVQSVLVDLYDCHSNKILELCLCVMRHLTSNESLFSLDRSHKFGTVKTTAAEFFEFFAETISHFIDIRLMRKFRYFLL</sequence>
<dbReference type="EMBL" id="JOJR01000375">
    <property type="protein sequence ID" value="RCN38806.1"/>
    <property type="molecule type" value="Genomic_DNA"/>
</dbReference>
<proteinExistence type="predicted"/>
<organism evidence="1 2">
    <name type="scientific">Ancylostoma caninum</name>
    <name type="common">Dog hookworm</name>
    <dbReference type="NCBI Taxonomy" id="29170"/>
    <lineage>
        <taxon>Eukaryota</taxon>
        <taxon>Metazoa</taxon>
        <taxon>Ecdysozoa</taxon>
        <taxon>Nematoda</taxon>
        <taxon>Chromadorea</taxon>
        <taxon>Rhabditida</taxon>
        <taxon>Rhabditina</taxon>
        <taxon>Rhabditomorpha</taxon>
        <taxon>Strongyloidea</taxon>
        <taxon>Ancylostomatidae</taxon>
        <taxon>Ancylostomatinae</taxon>
        <taxon>Ancylostoma</taxon>
    </lineage>
</organism>
<reference evidence="1 2" key="1">
    <citation type="submission" date="2014-10" db="EMBL/GenBank/DDBJ databases">
        <title>Draft genome of the hookworm Ancylostoma caninum.</title>
        <authorList>
            <person name="Mitreva M."/>
        </authorList>
    </citation>
    <scope>NUCLEOTIDE SEQUENCE [LARGE SCALE GENOMIC DNA]</scope>
    <source>
        <strain evidence="1 2">Baltimore</strain>
    </source>
</reference>